<proteinExistence type="predicted"/>
<keyword evidence="1" id="KW-0472">Membrane</keyword>
<feature type="transmembrane region" description="Helical" evidence="1">
    <location>
        <begin position="12"/>
        <end position="34"/>
    </location>
</feature>
<sequence>MATGILHSQSPALLKTASVLSLAPLLMGLTGTLSPTTGFKFFSIPTPTTPEARKLGTNLMLFWASRDLFMAAVINIAAWNGDRRTLGMVYVAMVGVGLFDAVIAERQTGGGKWAHLGFVPVLLGVDRNGTMYSVKISSLFWSMAYRFSIVDRS</sequence>
<feature type="transmembrane region" description="Helical" evidence="1">
    <location>
        <begin position="85"/>
        <end position="103"/>
    </location>
</feature>
<dbReference type="EMBL" id="JAXOVC010000010">
    <property type="protein sequence ID" value="KAK4496370.1"/>
    <property type="molecule type" value="Genomic_DNA"/>
</dbReference>
<protein>
    <submittedName>
        <fullName evidence="2">Uncharacterized protein</fullName>
    </submittedName>
</protein>
<organism evidence="2 3">
    <name type="scientific">Zasmidium cellare</name>
    <name type="common">Wine cellar mold</name>
    <name type="synonym">Racodium cellare</name>
    <dbReference type="NCBI Taxonomy" id="395010"/>
    <lineage>
        <taxon>Eukaryota</taxon>
        <taxon>Fungi</taxon>
        <taxon>Dikarya</taxon>
        <taxon>Ascomycota</taxon>
        <taxon>Pezizomycotina</taxon>
        <taxon>Dothideomycetes</taxon>
        <taxon>Dothideomycetidae</taxon>
        <taxon>Mycosphaerellales</taxon>
        <taxon>Mycosphaerellaceae</taxon>
        <taxon>Zasmidium</taxon>
    </lineage>
</organism>
<keyword evidence="1" id="KW-1133">Transmembrane helix</keyword>
<keyword evidence="1" id="KW-0812">Transmembrane</keyword>
<dbReference type="Proteomes" id="UP001305779">
    <property type="component" value="Unassembled WGS sequence"/>
</dbReference>
<reference evidence="2 3" key="1">
    <citation type="journal article" date="2023" name="G3 (Bethesda)">
        <title>A chromosome-level genome assembly of Zasmidium syzygii isolated from banana leaves.</title>
        <authorList>
            <person name="van Westerhoven A.C."/>
            <person name="Mehrabi R."/>
            <person name="Talebi R."/>
            <person name="Steentjes M.B.F."/>
            <person name="Corcolon B."/>
            <person name="Chong P.A."/>
            <person name="Kema G.H.J."/>
            <person name="Seidl M.F."/>
        </authorList>
    </citation>
    <scope>NUCLEOTIDE SEQUENCE [LARGE SCALE GENOMIC DNA]</scope>
    <source>
        <strain evidence="2 3">P124</strain>
    </source>
</reference>
<dbReference type="Pfam" id="PF14087">
    <property type="entry name" value="DUF4267"/>
    <property type="match status" value="1"/>
</dbReference>
<evidence type="ECO:0000313" key="3">
    <source>
        <dbReference type="Proteomes" id="UP001305779"/>
    </source>
</evidence>
<feature type="transmembrane region" description="Helical" evidence="1">
    <location>
        <begin position="55"/>
        <end position="79"/>
    </location>
</feature>
<evidence type="ECO:0000313" key="2">
    <source>
        <dbReference type="EMBL" id="KAK4496370.1"/>
    </source>
</evidence>
<name>A0ABR0E4K0_ZASCE</name>
<comment type="caution">
    <text evidence="2">The sequence shown here is derived from an EMBL/GenBank/DDBJ whole genome shotgun (WGS) entry which is preliminary data.</text>
</comment>
<keyword evidence="3" id="KW-1185">Reference proteome</keyword>
<dbReference type="InterPro" id="IPR025363">
    <property type="entry name" value="DUF4267"/>
</dbReference>
<accession>A0ABR0E4K0</accession>
<evidence type="ECO:0000256" key="1">
    <source>
        <dbReference type="SAM" id="Phobius"/>
    </source>
</evidence>
<gene>
    <name evidence="2" type="ORF">PRZ48_012350</name>
</gene>